<evidence type="ECO:0000313" key="13">
    <source>
        <dbReference type="Proteomes" id="UP000606274"/>
    </source>
</evidence>
<reference evidence="12" key="1">
    <citation type="submission" date="2020-08" db="EMBL/GenBank/DDBJ databases">
        <title>Chromosome-level assembly of Southern catfish (Silurus meridionalis) provides insights into visual adaptation to the nocturnal and benthic lifestyles.</title>
        <authorList>
            <person name="Zhang Y."/>
            <person name="Wang D."/>
            <person name="Peng Z."/>
        </authorList>
    </citation>
    <scope>NUCLEOTIDE SEQUENCE</scope>
    <source>
        <strain evidence="12">SWU-2019-XX</strain>
        <tissue evidence="12">Muscle</tissue>
    </source>
</reference>
<dbReference type="Pfam" id="PF01091">
    <property type="entry name" value="PTN_MK_C"/>
    <property type="match status" value="1"/>
</dbReference>
<dbReference type="PRINTS" id="PR00269">
    <property type="entry name" value="PTNMIDKINE"/>
</dbReference>
<keyword evidence="5" id="KW-0732">Signal</keyword>
<dbReference type="Gene3D" id="2.30.90.10">
    <property type="entry name" value="Heparin-binding Growth Factor, Midkine, Chain A- C-terminal Domain"/>
    <property type="match status" value="1"/>
</dbReference>
<comment type="function">
    <text evidence="8">Secreted growth factor that mediates its signal through cell-surface proteoglycan and non-proteoglycan receptors. Regulates many processes like cell proliferation, cell survival, cell growth, cell differentiation and cell migration.</text>
</comment>
<evidence type="ECO:0000256" key="5">
    <source>
        <dbReference type="ARBA" id="ARBA00022729"/>
    </source>
</evidence>
<dbReference type="PANTHER" id="PTHR13850">
    <property type="entry name" value="PLEIOTROPHIN FAMILY MEMBER"/>
    <property type="match status" value="1"/>
</dbReference>
<evidence type="ECO:0000256" key="2">
    <source>
        <dbReference type="ARBA" id="ARBA00005403"/>
    </source>
</evidence>
<name>A0A8T0BAC5_SILME</name>
<dbReference type="InterPro" id="IPR038130">
    <property type="entry name" value="PTN/MK_C_dom_sf"/>
</dbReference>
<evidence type="ECO:0000256" key="9">
    <source>
        <dbReference type="SAM" id="MobiDB-lite"/>
    </source>
</evidence>
<dbReference type="InterPro" id="IPR037122">
    <property type="entry name" value="PTN/MK_N_dom_sf"/>
</dbReference>
<dbReference type="GO" id="GO:0008083">
    <property type="term" value="F:growth factor activity"/>
    <property type="evidence" value="ECO:0007669"/>
    <property type="project" value="UniProtKB-UniRule"/>
</dbReference>
<keyword evidence="8" id="KW-0339">Growth factor</keyword>
<protein>
    <recommendedName>
        <fullName evidence="8">Pleiotrophin</fullName>
        <shortName evidence="8">PTN</shortName>
    </recommendedName>
</protein>
<dbReference type="Gene3D" id="2.20.60.10">
    <property type="entry name" value="Pleiotrophin/Midkine, N-terminal domain"/>
    <property type="match status" value="1"/>
</dbReference>
<evidence type="ECO:0000256" key="7">
    <source>
        <dbReference type="ARBA" id="ARBA00023246"/>
    </source>
</evidence>
<evidence type="ECO:0000256" key="6">
    <source>
        <dbReference type="ARBA" id="ARBA00023157"/>
    </source>
</evidence>
<dbReference type="SMART" id="SM00193">
    <property type="entry name" value="PTN"/>
    <property type="match status" value="1"/>
</dbReference>
<evidence type="ECO:0000256" key="8">
    <source>
        <dbReference type="RuleBase" id="RU369117"/>
    </source>
</evidence>
<evidence type="ECO:0000259" key="10">
    <source>
        <dbReference type="Pfam" id="PF01091"/>
    </source>
</evidence>
<evidence type="ECO:0000259" key="11">
    <source>
        <dbReference type="Pfam" id="PF05196"/>
    </source>
</evidence>
<feature type="region of interest" description="Disordered" evidence="9">
    <location>
        <begin position="138"/>
        <end position="164"/>
    </location>
</feature>
<dbReference type="SUPFAM" id="SSF57288">
    <property type="entry name" value="Midkine"/>
    <property type="match status" value="2"/>
</dbReference>
<feature type="domain" description="Pleiotrophin/Midkine N-terminal" evidence="11">
    <location>
        <begin position="60"/>
        <end position="92"/>
    </location>
</feature>
<sequence>MYKSNKEGEIRGKVNEKKGDKLLRLRNSCLHLKHAAEAVGVCRCLGTLTCYRCAVRSWKGSETREGTRTGADCKQKIKTQRCKIPCNWKKQFGGECKYDFQLWGECDANTGLKTRTGLLKRALPDADCLTTVSATKPCGKTKTKIQGSLKPKRGEKKKEQAPLD</sequence>
<keyword evidence="4 8" id="KW-0358">Heparin-binding</keyword>
<dbReference type="PANTHER" id="PTHR13850:SF1">
    <property type="entry name" value="PLEIOTROPHIN"/>
    <property type="match status" value="1"/>
</dbReference>
<dbReference type="InterPro" id="IPR000762">
    <property type="entry name" value="Midkine_heparin-bd_GF"/>
</dbReference>
<evidence type="ECO:0000256" key="4">
    <source>
        <dbReference type="ARBA" id="ARBA00022674"/>
    </source>
</evidence>
<dbReference type="GO" id="GO:0005576">
    <property type="term" value="C:extracellular region"/>
    <property type="evidence" value="ECO:0007669"/>
    <property type="project" value="UniProtKB-SubCell"/>
</dbReference>
<comment type="caution">
    <text evidence="12">The sequence shown here is derived from an EMBL/GenBank/DDBJ whole genome shotgun (WGS) entry which is preliminary data.</text>
</comment>
<dbReference type="InterPro" id="IPR020090">
    <property type="entry name" value="PTN/MK_C_dom"/>
</dbReference>
<keyword evidence="7 8" id="KW-0497">Mitogen</keyword>
<dbReference type="AlphaFoldDB" id="A0A8T0BAC5"/>
<feature type="domain" description="Pleiotrophin/Midkine C-terminal" evidence="10">
    <location>
        <begin position="93"/>
        <end position="155"/>
    </location>
</feature>
<evidence type="ECO:0000313" key="12">
    <source>
        <dbReference type="EMBL" id="KAF7701858.1"/>
    </source>
</evidence>
<keyword evidence="13" id="KW-1185">Reference proteome</keyword>
<dbReference type="FunFam" id="2.30.90.10:FF:000001">
    <property type="entry name" value="Pleiotrophin"/>
    <property type="match status" value="1"/>
</dbReference>
<dbReference type="GO" id="GO:0008201">
    <property type="term" value="F:heparin binding"/>
    <property type="evidence" value="ECO:0007669"/>
    <property type="project" value="UniProtKB-UniRule"/>
</dbReference>
<dbReference type="GO" id="GO:0051781">
    <property type="term" value="P:positive regulation of cell division"/>
    <property type="evidence" value="ECO:0007669"/>
    <property type="project" value="UniProtKB-UniRule"/>
</dbReference>
<dbReference type="InterPro" id="IPR020091">
    <property type="entry name" value="PTN/MK_diS_sf"/>
</dbReference>
<organism evidence="12 13">
    <name type="scientific">Silurus meridionalis</name>
    <name type="common">Southern catfish</name>
    <name type="synonym">Silurus soldatovi meridionalis</name>
    <dbReference type="NCBI Taxonomy" id="175797"/>
    <lineage>
        <taxon>Eukaryota</taxon>
        <taxon>Metazoa</taxon>
        <taxon>Chordata</taxon>
        <taxon>Craniata</taxon>
        <taxon>Vertebrata</taxon>
        <taxon>Euteleostomi</taxon>
        <taxon>Actinopterygii</taxon>
        <taxon>Neopterygii</taxon>
        <taxon>Teleostei</taxon>
        <taxon>Ostariophysi</taxon>
        <taxon>Siluriformes</taxon>
        <taxon>Siluridae</taxon>
        <taxon>Silurus</taxon>
    </lineage>
</organism>
<keyword evidence="3 8" id="KW-0964">Secreted</keyword>
<dbReference type="InterPro" id="IPR020089">
    <property type="entry name" value="PTN/MK_N_dom"/>
</dbReference>
<proteinExistence type="inferred from homology"/>
<evidence type="ECO:0000256" key="3">
    <source>
        <dbReference type="ARBA" id="ARBA00022525"/>
    </source>
</evidence>
<comment type="subcellular location">
    <subcellularLocation>
        <location evidence="1 8">Secreted</location>
    </subcellularLocation>
</comment>
<gene>
    <name evidence="12" type="ORF">HF521_001141</name>
</gene>
<dbReference type="Pfam" id="PF05196">
    <property type="entry name" value="PTN_MK_N"/>
    <property type="match status" value="1"/>
</dbReference>
<evidence type="ECO:0000256" key="1">
    <source>
        <dbReference type="ARBA" id="ARBA00004613"/>
    </source>
</evidence>
<comment type="similarity">
    <text evidence="2 8">Belongs to the pleiotrophin family.</text>
</comment>
<keyword evidence="6 8" id="KW-1015">Disulfide bond</keyword>
<accession>A0A8T0BAC5</accession>
<dbReference type="Proteomes" id="UP000606274">
    <property type="component" value="Unassembled WGS sequence"/>
</dbReference>
<dbReference type="EMBL" id="JABFDY010000010">
    <property type="protein sequence ID" value="KAF7701858.1"/>
    <property type="molecule type" value="Genomic_DNA"/>
</dbReference>